<keyword evidence="11" id="KW-0675">Receptor</keyword>
<dbReference type="SMART" id="SM00408">
    <property type="entry name" value="IGc2"/>
    <property type="match status" value="2"/>
</dbReference>
<dbReference type="InterPro" id="IPR003961">
    <property type="entry name" value="FN3_dom"/>
</dbReference>
<evidence type="ECO:0000313" key="21">
    <source>
        <dbReference type="Proteomes" id="UP001159427"/>
    </source>
</evidence>
<keyword evidence="15" id="KW-0067">ATP-binding</keyword>
<dbReference type="InterPro" id="IPR003598">
    <property type="entry name" value="Ig_sub2"/>
</dbReference>
<evidence type="ECO:0000256" key="7">
    <source>
        <dbReference type="ARBA" id="ARBA00022777"/>
    </source>
</evidence>
<dbReference type="PANTHER" id="PTHR24416:SF621">
    <property type="entry name" value="TYROSINE KINASE RECEPTOR CAD96CA"/>
    <property type="match status" value="1"/>
</dbReference>
<dbReference type="Proteomes" id="UP001159427">
    <property type="component" value="Unassembled WGS sequence"/>
</dbReference>
<evidence type="ECO:0000256" key="4">
    <source>
        <dbReference type="ARBA" id="ARBA00022679"/>
    </source>
</evidence>
<dbReference type="Gene3D" id="1.10.510.10">
    <property type="entry name" value="Transferase(Phosphotransferase) domain 1"/>
    <property type="match status" value="1"/>
</dbReference>
<evidence type="ECO:0000256" key="5">
    <source>
        <dbReference type="ARBA" id="ARBA00022692"/>
    </source>
</evidence>
<evidence type="ECO:0000256" key="14">
    <source>
        <dbReference type="ARBA" id="ARBA00051243"/>
    </source>
</evidence>
<dbReference type="PANTHER" id="PTHR24416">
    <property type="entry name" value="TYROSINE-PROTEIN KINASE RECEPTOR"/>
    <property type="match status" value="1"/>
</dbReference>
<evidence type="ECO:0000256" key="3">
    <source>
        <dbReference type="ARBA" id="ARBA00011902"/>
    </source>
</evidence>
<evidence type="ECO:0000256" key="6">
    <source>
        <dbReference type="ARBA" id="ARBA00022737"/>
    </source>
</evidence>
<sequence length="885" mass="99050">GKIQLILPYQGITVRSLINSSVSFTWRFSGDVAGIEFGFKATNAATIEKNGRILFLNTFGKTVYVHQSFTGRVTGSRSGNSSSGQVIFNLRGITLNDTDTYGCQLYANNVQDSGQFDYARLIVEEIPRITHPVTANISYSQGSPVNVSCIATGTPESDVVWISIRTTQVMSSGFEKAYLIFSSISKADAGIYICRANNSAGSGEKTFELTVKYPAVIQGLTSSSPMSCIGHTVTLTCKSDAVPIPTLTWYKPDGTNFTSVKATESTVDLTMNSSVDFGLYNCTAENGFTLASKTVHVGQIGIPEAALLNDLPVETKNVKVNLKWEESQNSGAPITKYTVYQRIVNDGNTSHEWAKVQNITSVSVREAAVDLEIGRDFEFVVTASNKCGESKKEEEKIKRISVLGDVPDAVEVTDGIILKWKEPDNNGAAIIEYSVYQRFASDDEWKKIATIIDVYNRSYAVEIEKGKEYEFVVTATNKYGESSMEQDIKRIKVLDGSNNTGVLHGAYISVILLLSIILFILIFVLWKMRLRSELLSTTCNSFICLRFVVEQTRKPIEQPLSTAEQAANFTYENPGGEDYMPLHPSRRSWEISREHVEVIKVIGKGAFSDVAKATLRNMRDNKEIITVAAKMLKANAPHSDRKDLLSELELMKKLKPHPHVIKLMACVTESDPLLVLIEYVPYGDLLGYLRKSRGLNDTYFKDPDIKPQTSLSADQLMKFAWQVADGMCYLSSKKVIHRDLAARNVLVGEGEKCKVTDFGMARDVQQDEIYTKKSRGRLPVKWTAYEALLYGVYTTQSDVWSYGILLYEILTVGGSPYPGIKPRQIAERLQKGYRMPKPKHVDEKLYQVMLKCWEEEPNDRPTFQNLHKTMKEMERKHKVRDNWAI</sequence>
<evidence type="ECO:0000259" key="18">
    <source>
        <dbReference type="PROSITE" id="PS50835"/>
    </source>
</evidence>
<dbReference type="InterPro" id="IPR017441">
    <property type="entry name" value="Protein_kinase_ATP_BS"/>
</dbReference>
<feature type="binding site" evidence="15">
    <location>
        <position position="630"/>
    </location>
    <ligand>
        <name>ATP</name>
        <dbReference type="ChEBI" id="CHEBI:30616"/>
    </ligand>
</feature>
<keyword evidence="9 16" id="KW-0472">Membrane</keyword>
<dbReference type="PROSITE" id="PS00107">
    <property type="entry name" value="PROTEIN_KINASE_ATP"/>
    <property type="match status" value="1"/>
</dbReference>
<dbReference type="InterPro" id="IPR011009">
    <property type="entry name" value="Kinase-like_dom_sf"/>
</dbReference>
<dbReference type="InterPro" id="IPR050122">
    <property type="entry name" value="RTK"/>
</dbReference>
<dbReference type="Pfam" id="PF13927">
    <property type="entry name" value="Ig_3"/>
    <property type="match status" value="1"/>
</dbReference>
<keyword evidence="8 16" id="KW-1133">Transmembrane helix</keyword>
<dbReference type="InterPro" id="IPR003599">
    <property type="entry name" value="Ig_sub"/>
</dbReference>
<feature type="non-terminal residue" evidence="20">
    <location>
        <position position="1"/>
    </location>
</feature>
<dbReference type="InterPro" id="IPR013098">
    <property type="entry name" value="Ig_I-set"/>
</dbReference>
<dbReference type="Gene3D" id="2.60.40.10">
    <property type="entry name" value="Immunoglobulins"/>
    <property type="match status" value="5"/>
</dbReference>
<dbReference type="PROSITE" id="PS50853">
    <property type="entry name" value="FN3"/>
    <property type="match status" value="1"/>
</dbReference>
<feature type="domain" description="Fibronectin type-III" evidence="19">
    <location>
        <begin position="402"/>
        <end position="496"/>
    </location>
</feature>
<organism evidence="20 21">
    <name type="scientific">Porites evermanni</name>
    <dbReference type="NCBI Taxonomy" id="104178"/>
    <lineage>
        <taxon>Eukaryota</taxon>
        <taxon>Metazoa</taxon>
        <taxon>Cnidaria</taxon>
        <taxon>Anthozoa</taxon>
        <taxon>Hexacorallia</taxon>
        <taxon>Scleractinia</taxon>
        <taxon>Fungiina</taxon>
        <taxon>Poritidae</taxon>
        <taxon>Porites</taxon>
    </lineage>
</organism>
<dbReference type="EC" id="2.7.10.1" evidence="3"/>
<evidence type="ECO:0000256" key="16">
    <source>
        <dbReference type="SAM" id="Phobius"/>
    </source>
</evidence>
<keyword evidence="7" id="KW-0418">Kinase</keyword>
<dbReference type="InterPro" id="IPR008266">
    <property type="entry name" value="Tyr_kinase_AS"/>
</dbReference>
<dbReference type="PIRSF" id="PIRSF000615">
    <property type="entry name" value="TyrPK_CSF1-R"/>
    <property type="match status" value="1"/>
</dbReference>
<name>A0ABN8SQU4_9CNID</name>
<dbReference type="InterPro" id="IPR001245">
    <property type="entry name" value="Ser-Thr/Tyr_kinase_cat_dom"/>
</dbReference>
<evidence type="ECO:0000256" key="12">
    <source>
        <dbReference type="ARBA" id="ARBA00023180"/>
    </source>
</evidence>
<evidence type="ECO:0000256" key="11">
    <source>
        <dbReference type="ARBA" id="ARBA00023170"/>
    </source>
</evidence>
<proteinExistence type="inferred from homology"/>
<evidence type="ECO:0000256" key="9">
    <source>
        <dbReference type="ARBA" id="ARBA00023136"/>
    </source>
</evidence>
<evidence type="ECO:0000256" key="8">
    <source>
        <dbReference type="ARBA" id="ARBA00022989"/>
    </source>
</evidence>
<dbReference type="InterPro" id="IPR036179">
    <property type="entry name" value="Ig-like_dom_sf"/>
</dbReference>
<dbReference type="Pfam" id="PF07714">
    <property type="entry name" value="PK_Tyr_Ser-Thr"/>
    <property type="match status" value="1"/>
</dbReference>
<comment type="catalytic activity">
    <reaction evidence="14">
        <text>L-tyrosyl-[protein] + ATP = O-phospho-L-tyrosyl-[protein] + ADP + H(+)</text>
        <dbReference type="Rhea" id="RHEA:10596"/>
        <dbReference type="Rhea" id="RHEA-COMP:10136"/>
        <dbReference type="Rhea" id="RHEA-COMP:20101"/>
        <dbReference type="ChEBI" id="CHEBI:15378"/>
        <dbReference type="ChEBI" id="CHEBI:30616"/>
        <dbReference type="ChEBI" id="CHEBI:46858"/>
        <dbReference type="ChEBI" id="CHEBI:61978"/>
        <dbReference type="ChEBI" id="CHEBI:456216"/>
        <dbReference type="EC" id="2.7.10.1"/>
    </reaction>
</comment>
<dbReference type="SUPFAM" id="SSF49265">
    <property type="entry name" value="Fibronectin type III"/>
    <property type="match status" value="1"/>
</dbReference>
<evidence type="ECO:0000259" key="17">
    <source>
        <dbReference type="PROSITE" id="PS50011"/>
    </source>
</evidence>
<dbReference type="CDD" id="cd00192">
    <property type="entry name" value="PTKc"/>
    <property type="match status" value="1"/>
</dbReference>
<dbReference type="PROSITE" id="PS00109">
    <property type="entry name" value="PROTEIN_KINASE_TYR"/>
    <property type="match status" value="1"/>
</dbReference>
<dbReference type="InterPro" id="IPR007110">
    <property type="entry name" value="Ig-like_dom"/>
</dbReference>
<feature type="domain" description="Ig-like" evidence="18">
    <location>
        <begin position="214"/>
        <end position="296"/>
    </location>
</feature>
<reference evidence="20 21" key="1">
    <citation type="submission" date="2022-05" db="EMBL/GenBank/DDBJ databases">
        <authorList>
            <consortium name="Genoscope - CEA"/>
            <person name="William W."/>
        </authorList>
    </citation>
    <scope>NUCLEOTIDE SEQUENCE [LARGE SCALE GENOMIC DNA]</scope>
</reference>
<dbReference type="CDD" id="cd00063">
    <property type="entry name" value="FN3"/>
    <property type="match status" value="2"/>
</dbReference>
<evidence type="ECO:0000259" key="19">
    <source>
        <dbReference type="PROSITE" id="PS50853"/>
    </source>
</evidence>
<protein>
    <recommendedName>
        <fullName evidence="3">receptor protein-tyrosine kinase</fullName>
        <ecNumber evidence="3">2.7.10.1</ecNumber>
    </recommendedName>
</protein>
<dbReference type="Gene3D" id="3.30.200.20">
    <property type="entry name" value="Phosphorylase Kinase, domain 1"/>
    <property type="match status" value="1"/>
</dbReference>
<keyword evidence="15" id="KW-0547">Nucleotide-binding</keyword>
<keyword evidence="6" id="KW-0677">Repeat</keyword>
<dbReference type="SMART" id="SM00219">
    <property type="entry name" value="TyrKc"/>
    <property type="match status" value="1"/>
</dbReference>
<dbReference type="SMART" id="SM00060">
    <property type="entry name" value="FN3"/>
    <property type="match status" value="2"/>
</dbReference>
<dbReference type="PROSITE" id="PS50011">
    <property type="entry name" value="PROTEIN_KINASE_DOM"/>
    <property type="match status" value="1"/>
</dbReference>
<dbReference type="InterPro" id="IPR020635">
    <property type="entry name" value="Tyr_kinase_cat_dom"/>
</dbReference>
<dbReference type="InterPro" id="IPR036116">
    <property type="entry name" value="FN3_sf"/>
</dbReference>
<comment type="subcellular location">
    <subcellularLocation>
        <location evidence="1">Membrane</location>
        <topology evidence="1">Single-pass membrane protein</topology>
    </subcellularLocation>
</comment>
<keyword evidence="21" id="KW-1185">Reference proteome</keyword>
<feature type="domain" description="Protein kinase" evidence="17">
    <location>
        <begin position="596"/>
        <end position="870"/>
    </location>
</feature>
<keyword evidence="4" id="KW-0808">Transferase</keyword>
<gene>
    <name evidence="20" type="ORF">PEVE_00026642</name>
</gene>
<dbReference type="PROSITE" id="PS50835">
    <property type="entry name" value="IG_LIKE"/>
    <property type="match status" value="2"/>
</dbReference>
<evidence type="ECO:0000256" key="15">
    <source>
        <dbReference type="PROSITE-ProRule" id="PRU10141"/>
    </source>
</evidence>
<evidence type="ECO:0000256" key="1">
    <source>
        <dbReference type="ARBA" id="ARBA00004167"/>
    </source>
</evidence>
<dbReference type="SUPFAM" id="SSF48726">
    <property type="entry name" value="Immunoglobulin"/>
    <property type="match status" value="2"/>
</dbReference>
<dbReference type="SMART" id="SM00409">
    <property type="entry name" value="IG"/>
    <property type="match status" value="3"/>
</dbReference>
<evidence type="ECO:0000256" key="2">
    <source>
        <dbReference type="ARBA" id="ARBA00006692"/>
    </source>
</evidence>
<evidence type="ECO:0000256" key="10">
    <source>
        <dbReference type="ARBA" id="ARBA00023157"/>
    </source>
</evidence>
<keyword evidence="10" id="KW-1015">Disulfide bond</keyword>
<dbReference type="Pfam" id="PF07679">
    <property type="entry name" value="I-set"/>
    <property type="match status" value="1"/>
</dbReference>
<feature type="transmembrane region" description="Helical" evidence="16">
    <location>
        <begin position="506"/>
        <end position="526"/>
    </location>
</feature>
<keyword evidence="13" id="KW-0393">Immunoglobulin domain</keyword>
<keyword evidence="12" id="KW-0325">Glycoprotein</keyword>
<comment type="similarity">
    <text evidence="2">Belongs to the protein kinase superfamily. CAMK Ser/Thr protein kinase family.</text>
</comment>
<comment type="caution">
    <text evidence="20">The sequence shown here is derived from an EMBL/GenBank/DDBJ whole genome shotgun (WGS) entry which is preliminary data.</text>
</comment>
<dbReference type="InterPro" id="IPR000719">
    <property type="entry name" value="Prot_kinase_dom"/>
</dbReference>
<dbReference type="SUPFAM" id="SSF56112">
    <property type="entry name" value="Protein kinase-like (PK-like)"/>
    <property type="match status" value="1"/>
</dbReference>
<evidence type="ECO:0000313" key="20">
    <source>
        <dbReference type="EMBL" id="CAH3193839.1"/>
    </source>
</evidence>
<evidence type="ECO:0000256" key="13">
    <source>
        <dbReference type="ARBA" id="ARBA00023319"/>
    </source>
</evidence>
<feature type="domain" description="Ig-like" evidence="18">
    <location>
        <begin position="127"/>
        <end position="210"/>
    </location>
</feature>
<accession>A0ABN8SQU4</accession>
<dbReference type="EMBL" id="CALNXI010003614">
    <property type="protein sequence ID" value="CAH3193839.1"/>
    <property type="molecule type" value="Genomic_DNA"/>
</dbReference>
<keyword evidence="5 16" id="KW-0812">Transmembrane</keyword>
<dbReference type="InterPro" id="IPR013783">
    <property type="entry name" value="Ig-like_fold"/>
</dbReference>
<dbReference type="PRINTS" id="PR00109">
    <property type="entry name" value="TYRKINASE"/>
</dbReference>